<keyword evidence="6" id="KW-1219">Ryanodine-sensitive calcium-release channel impairing toxin</keyword>
<dbReference type="OrthoDB" id="6122430at2759"/>
<keyword evidence="7" id="KW-0472">Membrane</keyword>
<dbReference type="Proteomes" id="UP000694844">
    <property type="component" value="Chromosome 10"/>
</dbReference>
<keyword evidence="4" id="KW-0800">Toxin</keyword>
<dbReference type="InterPro" id="IPR012632">
    <property type="entry name" value="Scorpion_calcine"/>
</dbReference>
<comment type="subcellular location">
    <subcellularLocation>
        <location evidence="1">Secreted</location>
    </subcellularLocation>
</comment>
<evidence type="ECO:0000313" key="8">
    <source>
        <dbReference type="Proteomes" id="UP000694844"/>
    </source>
</evidence>
<evidence type="ECO:0000256" key="5">
    <source>
        <dbReference type="ARBA" id="ARBA00023157"/>
    </source>
</evidence>
<accession>A0A8B8C982</accession>
<protein>
    <submittedName>
        <fullName evidence="9">Uncharacterized protein LOC111117464</fullName>
    </submittedName>
</protein>
<keyword evidence="7" id="KW-1133">Transmembrane helix</keyword>
<evidence type="ECO:0000313" key="9">
    <source>
        <dbReference type="RefSeq" id="XP_022312307.1"/>
    </source>
</evidence>
<keyword evidence="8" id="KW-1185">Reference proteome</keyword>
<evidence type="ECO:0000256" key="2">
    <source>
        <dbReference type="ARBA" id="ARBA00008992"/>
    </source>
</evidence>
<keyword evidence="7" id="KW-0812">Transmembrane</keyword>
<evidence type="ECO:0000256" key="7">
    <source>
        <dbReference type="SAM" id="Phobius"/>
    </source>
</evidence>
<keyword evidence="6" id="KW-0108">Calcium channel impairing toxin</keyword>
<evidence type="ECO:0000256" key="1">
    <source>
        <dbReference type="ARBA" id="ARBA00004613"/>
    </source>
</evidence>
<dbReference type="GeneID" id="111117464"/>
<keyword evidence="6" id="KW-0872">Ion channel impairing toxin</keyword>
<evidence type="ECO:0000256" key="4">
    <source>
        <dbReference type="ARBA" id="ARBA00022656"/>
    </source>
</evidence>
<evidence type="ECO:0000256" key="6">
    <source>
        <dbReference type="ARBA" id="ARBA00023297"/>
    </source>
</evidence>
<dbReference type="PROSITE" id="PS60028">
    <property type="entry name" value="SCORPION_CALCINE"/>
    <property type="match status" value="1"/>
</dbReference>
<dbReference type="RefSeq" id="XP_022312307.1">
    <property type="nucleotide sequence ID" value="XM_022456599.1"/>
</dbReference>
<gene>
    <name evidence="9" type="primary">LOC111117464</name>
</gene>
<name>A0A8B8C982_CRAVI</name>
<evidence type="ECO:0000256" key="3">
    <source>
        <dbReference type="ARBA" id="ARBA00022525"/>
    </source>
</evidence>
<reference evidence="9" key="1">
    <citation type="submission" date="2025-08" db="UniProtKB">
        <authorList>
            <consortium name="RefSeq"/>
        </authorList>
    </citation>
    <scope>IDENTIFICATION</scope>
    <source>
        <tissue evidence="9">Whole sample</tissue>
    </source>
</reference>
<proteinExistence type="inferred from homology"/>
<dbReference type="GO" id="GO:0019855">
    <property type="term" value="F:calcium channel inhibitor activity"/>
    <property type="evidence" value="ECO:0007669"/>
    <property type="project" value="InterPro"/>
</dbReference>
<sequence>MTGLMESVGTIRACQIIYIYATVLLMCVVPGSLQLCKWSNENCQDGSECCSQGCERAHEGTSSRCLQSGLRGPCYADFHCQEYLQCGSHYHCCSPFWGVCTQKSDCCDPDHVCRSEKGFYYRLCLGPVVNSGMSTFDCVVLCKAVFLCLVISCCAFFRL</sequence>
<comment type="similarity">
    <text evidence="2">Belongs to the scorpion calcin family.</text>
</comment>
<keyword evidence="3" id="KW-0964">Secreted</keyword>
<dbReference type="AlphaFoldDB" id="A0A8B8C982"/>
<dbReference type="GO" id="GO:0005576">
    <property type="term" value="C:extracellular region"/>
    <property type="evidence" value="ECO:0007669"/>
    <property type="project" value="UniProtKB-SubCell"/>
</dbReference>
<dbReference type="GO" id="GO:0090729">
    <property type="term" value="F:toxin activity"/>
    <property type="evidence" value="ECO:0007669"/>
    <property type="project" value="UniProtKB-KW"/>
</dbReference>
<feature type="transmembrane region" description="Helical" evidence="7">
    <location>
        <begin position="12"/>
        <end position="33"/>
    </location>
</feature>
<keyword evidence="5" id="KW-1015">Disulfide bond</keyword>
<dbReference type="KEGG" id="cvn:111117464"/>
<organism evidence="8 9">
    <name type="scientific">Crassostrea virginica</name>
    <name type="common">Eastern oyster</name>
    <dbReference type="NCBI Taxonomy" id="6565"/>
    <lineage>
        <taxon>Eukaryota</taxon>
        <taxon>Metazoa</taxon>
        <taxon>Spiralia</taxon>
        <taxon>Lophotrochozoa</taxon>
        <taxon>Mollusca</taxon>
        <taxon>Bivalvia</taxon>
        <taxon>Autobranchia</taxon>
        <taxon>Pteriomorphia</taxon>
        <taxon>Ostreida</taxon>
        <taxon>Ostreoidea</taxon>
        <taxon>Ostreidae</taxon>
        <taxon>Crassostrea</taxon>
    </lineage>
</organism>